<dbReference type="InterPro" id="IPR023393">
    <property type="entry name" value="START-like_dom_sf"/>
</dbReference>
<dbReference type="Proteomes" id="UP001107558">
    <property type="component" value="Chromosome 1"/>
</dbReference>
<dbReference type="SUPFAM" id="SSF55961">
    <property type="entry name" value="Bet v1-like"/>
    <property type="match status" value="1"/>
</dbReference>
<dbReference type="Gene3D" id="3.15.10.20">
    <property type="entry name" value="Activator of Hsp90 ATPase Aha1, N-terminal domain"/>
    <property type="match status" value="1"/>
</dbReference>
<evidence type="ECO:0000259" key="2">
    <source>
        <dbReference type="SMART" id="SM01000"/>
    </source>
</evidence>
<dbReference type="InterPro" id="IPR036338">
    <property type="entry name" value="Aha1"/>
</dbReference>
<comment type="similarity">
    <text evidence="1">Belongs to the AHA1 family.</text>
</comment>
<dbReference type="Pfam" id="PF09229">
    <property type="entry name" value="Aha1_N"/>
    <property type="match status" value="1"/>
</dbReference>
<dbReference type="Pfam" id="PF08327">
    <property type="entry name" value="AHSA1"/>
    <property type="match status" value="1"/>
</dbReference>
<dbReference type="OrthoDB" id="567237at2759"/>
<dbReference type="GO" id="GO:0006457">
    <property type="term" value="P:protein folding"/>
    <property type="evidence" value="ECO:0007669"/>
    <property type="project" value="TreeGrafter"/>
</dbReference>
<evidence type="ECO:0000256" key="1">
    <source>
        <dbReference type="ARBA" id="ARBA00006817"/>
    </source>
</evidence>
<reference evidence="3" key="1">
    <citation type="submission" date="2021-03" db="EMBL/GenBank/DDBJ databases">
        <title>Chromosome level genome of the anhydrobiotic midge Polypedilum vanderplanki.</title>
        <authorList>
            <person name="Yoshida Y."/>
            <person name="Kikawada T."/>
            <person name="Gusev O."/>
        </authorList>
    </citation>
    <scope>NUCLEOTIDE SEQUENCE</scope>
    <source>
        <strain evidence="3">NIAS01</strain>
        <tissue evidence="3">Whole body or cell culture</tissue>
    </source>
</reference>
<dbReference type="PANTHER" id="PTHR13009:SF22">
    <property type="entry name" value="LD43819P"/>
    <property type="match status" value="1"/>
</dbReference>
<dbReference type="SMART" id="SM01000">
    <property type="entry name" value="Aha1_N"/>
    <property type="match status" value="1"/>
</dbReference>
<dbReference type="Gene3D" id="3.30.530.20">
    <property type="match status" value="1"/>
</dbReference>
<dbReference type="GO" id="GO:0005829">
    <property type="term" value="C:cytosol"/>
    <property type="evidence" value="ECO:0007669"/>
    <property type="project" value="TreeGrafter"/>
</dbReference>
<evidence type="ECO:0000313" key="4">
    <source>
        <dbReference type="Proteomes" id="UP001107558"/>
    </source>
</evidence>
<dbReference type="EMBL" id="JADBJN010000001">
    <property type="protein sequence ID" value="KAG5682719.1"/>
    <property type="molecule type" value="Genomic_DNA"/>
</dbReference>
<gene>
    <name evidence="3" type="ORF">PVAND_012053</name>
</gene>
<name>A0A9J6CLJ7_POLVA</name>
<proteinExistence type="inferred from homology"/>
<evidence type="ECO:0000313" key="3">
    <source>
        <dbReference type="EMBL" id="KAG5682719.1"/>
    </source>
</evidence>
<dbReference type="AlphaFoldDB" id="A0A9J6CLJ7"/>
<organism evidence="3 4">
    <name type="scientific">Polypedilum vanderplanki</name>
    <name type="common">Sleeping chironomid midge</name>
    <dbReference type="NCBI Taxonomy" id="319348"/>
    <lineage>
        <taxon>Eukaryota</taxon>
        <taxon>Metazoa</taxon>
        <taxon>Ecdysozoa</taxon>
        <taxon>Arthropoda</taxon>
        <taxon>Hexapoda</taxon>
        <taxon>Insecta</taxon>
        <taxon>Pterygota</taxon>
        <taxon>Neoptera</taxon>
        <taxon>Endopterygota</taxon>
        <taxon>Diptera</taxon>
        <taxon>Nematocera</taxon>
        <taxon>Chironomoidea</taxon>
        <taxon>Chironomidae</taxon>
        <taxon>Chironominae</taxon>
        <taxon>Polypedilum</taxon>
        <taxon>Polypedilum</taxon>
    </lineage>
</organism>
<dbReference type="CDD" id="cd08892">
    <property type="entry name" value="SRPBCC_Aha1"/>
    <property type="match status" value="1"/>
</dbReference>
<keyword evidence="4" id="KW-1185">Reference proteome</keyword>
<sequence>MAKWGEGDPRWIVEEREDATNVNNWHWKESNATNWSKDKLNELLLHFELKSPDESLVTKIIEFDKLDGEATANNRKGKLIFFYEWDLLLKWEGKILTDEGEQKIKGKVAVPNLSEENSIDEIEITVTVDDSNDQSEVLKAFMYNYGRDKIREQLNKYITALKSDYAKETKLILPKKDASQTENKIPPINELHTTSNKSVINASSTVAAKKDEQIGVKIDCKTLILEEKFQCKSNELWDCFSKVELLSAFTKSDAKLNFEKNGEFILFGGNIVGRFTEIIPNKRISQTWRYSGWPTGHFSNVQLDFEEKEDHTLLQLKQTLIPSNEYESTNINWQRYYFDSIRATFGFGSFLF</sequence>
<feature type="domain" description="Activator of Hsp90 ATPase AHSA1-like N-terminal" evidence="2">
    <location>
        <begin position="29"/>
        <end position="167"/>
    </location>
</feature>
<dbReference type="GO" id="GO:0001671">
    <property type="term" value="F:ATPase activator activity"/>
    <property type="evidence" value="ECO:0007669"/>
    <property type="project" value="InterPro"/>
</dbReference>
<protein>
    <recommendedName>
        <fullName evidence="2">Activator of Hsp90 ATPase AHSA1-like N-terminal domain-containing protein</fullName>
    </recommendedName>
</protein>
<dbReference type="GO" id="GO:0051087">
    <property type="term" value="F:protein-folding chaperone binding"/>
    <property type="evidence" value="ECO:0007669"/>
    <property type="project" value="InterPro"/>
</dbReference>
<dbReference type="InterPro" id="IPR015310">
    <property type="entry name" value="AHSA1-like_N"/>
</dbReference>
<dbReference type="InterPro" id="IPR013538">
    <property type="entry name" value="ASHA1/2-like_C"/>
</dbReference>
<accession>A0A9J6CLJ7</accession>
<dbReference type="PANTHER" id="PTHR13009">
    <property type="entry name" value="HEAT SHOCK PROTEIN 90 HSP90 CO-CHAPERONE AHA-1"/>
    <property type="match status" value="1"/>
</dbReference>
<dbReference type="SUPFAM" id="SSF103111">
    <property type="entry name" value="Activator of Hsp90 ATPase, Aha1"/>
    <property type="match status" value="1"/>
</dbReference>
<comment type="caution">
    <text evidence="3">The sequence shown here is derived from an EMBL/GenBank/DDBJ whole genome shotgun (WGS) entry which is preliminary data.</text>
</comment>